<reference evidence="1" key="1">
    <citation type="submission" date="2018-06" db="EMBL/GenBank/DDBJ databases">
        <authorList>
            <person name="Zhirakovskaya E."/>
        </authorList>
    </citation>
    <scope>NUCLEOTIDE SEQUENCE</scope>
</reference>
<dbReference type="EMBL" id="UOFS01000043">
    <property type="protein sequence ID" value="VAX00344.1"/>
    <property type="molecule type" value="Genomic_DNA"/>
</dbReference>
<protein>
    <recommendedName>
        <fullName evidence="2">Lipoprotein</fullName>
    </recommendedName>
</protein>
<evidence type="ECO:0008006" key="2">
    <source>
        <dbReference type="Google" id="ProtNLM"/>
    </source>
</evidence>
<sequence>MKLNILFILVIGLIVTACSYSSDPSVKKNTDDLTLCTSDSQCISVASGCCGCTAGGSNMAINKDKKEQWSKQRVSNCKDIICPAVISQDESCSATPMCIKGQCALSNVK</sequence>
<dbReference type="PROSITE" id="PS51257">
    <property type="entry name" value="PROKAR_LIPOPROTEIN"/>
    <property type="match status" value="1"/>
</dbReference>
<name>A0A3B1AKF4_9ZZZZ</name>
<organism evidence="1">
    <name type="scientific">hydrothermal vent metagenome</name>
    <dbReference type="NCBI Taxonomy" id="652676"/>
    <lineage>
        <taxon>unclassified sequences</taxon>
        <taxon>metagenomes</taxon>
        <taxon>ecological metagenomes</taxon>
    </lineage>
</organism>
<evidence type="ECO:0000313" key="1">
    <source>
        <dbReference type="EMBL" id="VAX00344.1"/>
    </source>
</evidence>
<proteinExistence type="predicted"/>
<dbReference type="AlphaFoldDB" id="A0A3B1AKF4"/>
<accession>A0A3B1AKF4</accession>
<gene>
    <name evidence="1" type="ORF">MNBD_GAMMA22-120</name>
</gene>